<keyword evidence="7" id="KW-0862">Zinc</keyword>
<protein>
    <recommendedName>
        <fullName evidence="8">C3H1-type domain-containing protein</fullName>
    </recommendedName>
</protein>
<dbReference type="InterPro" id="IPR034922">
    <property type="entry name" value="REX1-like_exo"/>
</dbReference>
<dbReference type="SUPFAM" id="SSF53098">
    <property type="entry name" value="Ribonuclease H-like"/>
    <property type="match status" value="1"/>
</dbReference>
<dbReference type="Proteomes" id="UP000078046">
    <property type="component" value="Unassembled WGS sequence"/>
</dbReference>
<keyword evidence="10" id="KW-1185">Reference proteome</keyword>
<feature type="zinc finger region" description="C3H1-type" evidence="7">
    <location>
        <begin position="7"/>
        <end position="33"/>
    </location>
</feature>
<feature type="domain" description="C3H1-type" evidence="8">
    <location>
        <begin position="7"/>
        <end position="33"/>
    </location>
</feature>
<dbReference type="InterPro" id="IPR000571">
    <property type="entry name" value="Znf_CCCH"/>
</dbReference>
<keyword evidence="4" id="KW-0378">Hydrolase</keyword>
<dbReference type="InterPro" id="IPR013520">
    <property type="entry name" value="Ribonucl_H"/>
</dbReference>
<dbReference type="GO" id="GO:0003676">
    <property type="term" value="F:nucleic acid binding"/>
    <property type="evidence" value="ECO:0007669"/>
    <property type="project" value="InterPro"/>
</dbReference>
<proteinExistence type="inferred from homology"/>
<keyword evidence="7" id="KW-0863">Zinc-finger</keyword>
<evidence type="ECO:0000256" key="6">
    <source>
        <dbReference type="ARBA" id="ARBA00023242"/>
    </source>
</evidence>
<dbReference type="AlphaFoldDB" id="A0A177B9J6"/>
<evidence type="ECO:0000259" key="8">
    <source>
        <dbReference type="PROSITE" id="PS50103"/>
    </source>
</evidence>
<dbReference type="PANTHER" id="PTHR12801">
    <property type="entry name" value="RNA EXONUCLEASE REXO1 / RECO3 FAMILY MEMBER-RELATED"/>
    <property type="match status" value="1"/>
</dbReference>
<keyword evidence="3" id="KW-0540">Nuclease</keyword>
<dbReference type="GO" id="GO:0010629">
    <property type="term" value="P:negative regulation of gene expression"/>
    <property type="evidence" value="ECO:0007669"/>
    <property type="project" value="UniProtKB-ARBA"/>
</dbReference>
<dbReference type="InterPro" id="IPR012337">
    <property type="entry name" value="RNaseH-like_sf"/>
</dbReference>
<dbReference type="EMBL" id="LWCA01000171">
    <property type="protein sequence ID" value="OAF70231.1"/>
    <property type="molecule type" value="Genomic_DNA"/>
</dbReference>
<dbReference type="FunFam" id="3.30.420.10:FF:000031">
    <property type="entry name" value="RNA exonuclease 1"/>
    <property type="match status" value="1"/>
</dbReference>
<comment type="similarity">
    <text evidence="2">Belongs to the REXO1/REXO3 family.</text>
</comment>
<dbReference type="GO" id="GO:0005634">
    <property type="term" value="C:nucleus"/>
    <property type="evidence" value="ECO:0007669"/>
    <property type="project" value="UniProtKB-SubCell"/>
</dbReference>
<accession>A0A177B9J6</accession>
<organism evidence="9 10">
    <name type="scientific">Intoshia linei</name>
    <dbReference type="NCBI Taxonomy" id="1819745"/>
    <lineage>
        <taxon>Eukaryota</taxon>
        <taxon>Metazoa</taxon>
        <taxon>Spiralia</taxon>
        <taxon>Lophotrochozoa</taxon>
        <taxon>Mesozoa</taxon>
        <taxon>Orthonectida</taxon>
        <taxon>Rhopaluridae</taxon>
        <taxon>Intoshia</taxon>
    </lineage>
</organism>
<keyword evidence="7" id="KW-0479">Metal-binding</keyword>
<dbReference type="PANTHER" id="PTHR12801:SF115">
    <property type="entry name" value="FI18136P1-RELATED"/>
    <property type="match status" value="1"/>
</dbReference>
<dbReference type="PROSITE" id="PS50103">
    <property type="entry name" value="ZF_C3H1"/>
    <property type="match status" value="1"/>
</dbReference>
<dbReference type="OrthoDB" id="206335at2759"/>
<reference evidence="9 10" key="1">
    <citation type="submission" date="2016-04" db="EMBL/GenBank/DDBJ databases">
        <title>The genome of Intoshia linei affirms orthonectids as highly simplified spiralians.</title>
        <authorList>
            <person name="Mikhailov K.V."/>
            <person name="Slusarev G.S."/>
            <person name="Nikitin M.A."/>
            <person name="Logacheva M.D."/>
            <person name="Penin A."/>
            <person name="Aleoshin V."/>
            <person name="Panchin Y.V."/>
        </authorList>
    </citation>
    <scope>NUCLEOTIDE SEQUENCE [LARGE SCALE GENOMIC DNA]</scope>
    <source>
        <strain evidence="9">Intl2013</strain>
        <tissue evidence="9">Whole animal</tissue>
    </source>
</reference>
<keyword evidence="5" id="KW-0269">Exonuclease</keyword>
<keyword evidence="6" id="KW-0539">Nucleus</keyword>
<name>A0A177B9J6_9BILA</name>
<evidence type="ECO:0000256" key="7">
    <source>
        <dbReference type="PROSITE-ProRule" id="PRU00723"/>
    </source>
</evidence>
<evidence type="ECO:0000256" key="2">
    <source>
        <dbReference type="ARBA" id="ARBA00006357"/>
    </source>
</evidence>
<evidence type="ECO:0000256" key="1">
    <source>
        <dbReference type="ARBA" id="ARBA00004123"/>
    </source>
</evidence>
<gene>
    <name evidence="9" type="ORF">A3Q56_02016</name>
</gene>
<dbReference type="InterPro" id="IPR036397">
    <property type="entry name" value="RNaseH_sf"/>
</dbReference>
<evidence type="ECO:0000313" key="9">
    <source>
        <dbReference type="EMBL" id="OAF70231.1"/>
    </source>
</evidence>
<dbReference type="InterPro" id="IPR047021">
    <property type="entry name" value="REXO1/3/4-like"/>
</dbReference>
<dbReference type="SMART" id="SM00479">
    <property type="entry name" value="EXOIII"/>
    <property type="match status" value="1"/>
</dbReference>
<evidence type="ECO:0000256" key="4">
    <source>
        <dbReference type="ARBA" id="ARBA00022801"/>
    </source>
</evidence>
<dbReference type="CDD" id="cd06145">
    <property type="entry name" value="REX1_like"/>
    <property type="match status" value="1"/>
</dbReference>
<evidence type="ECO:0000256" key="5">
    <source>
        <dbReference type="ARBA" id="ARBA00022839"/>
    </source>
</evidence>
<sequence>MFGPSNYFKNIPCPYFTKFVCTRKFCHFKHEPCEYRELELLNKNNDTEQIQEILYIPTPIKILKCDSKDDKIKINKTVTKESTKKELDCVIVSQNKLRGKRKSAKNQKNQCNLLGETNNILKAKHSKIQSVGEKRNISSNIKNKIENITCNGDDTFVDKITSLKRKAKLKIKAVPVKLINIFTLDNKESNESLQNKNRLDQCKSQNQITCPGDSIPAVKTNIPNKSKKHDSIQMKYEYKYDSAESDVKIVDIVKKKGKKLTKIIEVDKIPSTKSIVAKAVKNDKTWINVIQSKKLGELTLHEQLLRRNVDIESESVLPDFSKQNEEILLLSIKPEINNSNQNFPLSIRHRSLIRIKDELLKHNGLKKTKIAKFAVNFEKAVALLGKSKISYINNLVKVLTRIRKMKKFSQLDNLIEDICTCHNADPKKTDDYDEDKIYNILNKRYVHNRNTLKSNGYPLYSEKDDSKVVIDISAVDQTKVNVFKINKTAECLRCHQSFRAYSKSDVIIIKKNSERVCLFHPGNSGYNCCGGSNTCSNSKFHIQNINKFSSLDNYVCTKTNIKKENTLKIASMDCEMLYTINGFELARLTVVGFNGKVELDTYVLPTSYIIEYNTRYSGITKEILLKCNTTFEQARNRLLSIIDQDTILIGHSLESDFISLKLIHERVIDTSIIFPRYGTHYKSALRFLASQHLHKIIQDGDSGHSSIEDSICCIDLIKYKLSKDSYSKKNI</sequence>
<comment type="caution">
    <text evidence="9">The sequence shown here is derived from an EMBL/GenBank/DDBJ whole genome shotgun (WGS) entry which is preliminary data.</text>
</comment>
<dbReference type="GO" id="GO:0008270">
    <property type="term" value="F:zinc ion binding"/>
    <property type="evidence" value="ECO:0007669"/>
    <property type="project" value="UniProtKB-KW"/>
</dbReference>
<comment type="subcellular location">
    <subcellularLocation>
        <location evidence="1">Nucleus</location>
    </subcellularLocation>
</comment>
<evidence type="ECO:0000256" key="3">
    <source>
        <dbReference type="ARBA" id="ARBA00022722"/>
    </source>
</evidence>
<dbReference type="Gene3D" id="3.30.420.10">
    <property type="entry name" value="Ribonuclease H-like superfamily/Ribonuclease H"/>
    <property type="match status" value="1"/>
</dbReference>
<evidence type="ECO:0000313" key="10">
    <source>
        <dbReference type="Proteomes" id="UP000078046"/>
    </source>
</evidence>
<dbReference type="GO" id="GO:0004527">
    <property type="term" value="F:exonuclease activity"/>
    <property type="evidence" value="ECO:0007669"/>
    <property type="project" value="UniProtKB-KW"/>
</dbReference>